<reference evidence="2" key="1">
    <citation type="journal article" date="2020" name="Stud. Mycol.">
        <title>101 Dothideomycetes genomes: a test case for predicting lifestyles and emergence of pathogens.</title>
        <authorList>
            <person name="Haridas S."/>
            <person name="Albert R."/>
            <person name="Binder M."/>
            <person name="Bloem J."/>
            <person name="Labutti K."/>
            <person name="Salamov A."/>
            <person name="Andreopoulos B."/>
            <person name="Baker S."/>
            <person name="Barry K."/>
            <person name="Bills G."/>
            <person name="Bluhm B."/>
            <person name="Cannon C."/>
            <person name="Castanera R."/>
            <person name="Culley D."/>
            <person name="Daum C."/>
            <person name="Ezra D."/>
            <person name="Gonzalez J."/>
            <person name="Henrissat B."/>
            <person name="Kuo A."/>
            <person name="Liang C."/>
            <person name="Lipzen A."/>
            <person name="Lutzoni F."/>
            <person name="Magnuson J."/>
            <person name="Mondo S."/>
            <person name="Nolan M."/>
            <person name="Ohm R."/>
            <person name="Pangilinan J."/>
            <person name="Park H.-J."/>
            <person name="Ramirez L."/>
            <person name="Alfaro M."/>
            <person name="Sun H."/>
            <person name="Tritt A."/>
            <person name="Yoshinaga Y."/>
            <person name="Zwiers L.-H."/>
            <person name="Turgeon B."/>
            <person name="Goodwin S."/>
            <person name="Spatafora J."/>
            <person name="Crous P."/>
            <person name="Grigoriev I."/>
        </authorList>
    </citation>
    <scope>NUCLEOTIDE SEQUENCE</scope>
    <source>
        <strain evidence="2">Tuck. ex Michener</strain>
    </source>
</reference>
<name>A0A6A6GW47_VIRVR</name>
<feature type="chain" id="PRO_5025656257" description="Secreted protein" evidence="1">
    <location>
        <begin position="29"/>
        <end position="104"/>
    </location>
</feature>
<keyword evidence="3" id="KW-1185">Reference proteome</keyword>
<dbReference type="AlphaFoldDB" id="A0A6A6GW47"/>
<sequence length="104" mass="11466">MGRSHCLSTTVKAYAWSIVLVTLRAGQGQGDICVKEGNGSDVYLNSHMSPGFGHSRLLFFARFSICFVRFQALCDLLSFPDIQVLISLNLLSLLPESARKHGLH</sequence>
<gene>
    <name evidence="2" type="ORF">EV356DRAFT_355294</name>
</gene>
<proteinExistence type="predicted"/>
<keyword evidence="1" id="KW-0732">Signal</keyword>
<evidence type="ECO:0000313" key="2">
    <source>
        <dbReference type="EMBL" id="KAF2230006.1"/>
    </source>
</evidence>
<protein>
    <recommendedName>
        <fullName evidence="4">Secreted protein</fullName>
    </recommendedName>
</protein>
<evidence type="ECO:0008006" key="4">
    <source>
        <dbReference type="Google" id="ProtNLM"/>
    </source>
</evidence>
<dbReference type="EMBL" id="ML991849">
    <property type="protein sequence ID" value="KAF2230006.1"/>
    <property type="molecule type" value="Genomic_DNA"/>
</dbReference>
<accession>A0A6A6GW47</accession>
<feature type="signal peptide" evidence="1">
    <location>
        <begin position="1"/>
        <end position="28"/>
    </location>
</feature>
<evidence type="ECO:0000256" key="1">
    <source>
        <dbReference type="SAM" id="SignalP"/>
    </source>
</evidence>
<evidence type="ECO:0000313" key="3">
    <source>
        <dbReference type="Proteomes" id="UP000800092"/>
    </source>
</evidence>
<organism evidence="2 3">
    <name type="scientific">Viridothelium virens</name>
    <name type="common">Speckled blister lichen</name>
    <name type="synonym">Trypethelium virens</name>
    <dbReference type="NCBI Taxonomy" id="1048519"/>
    <lineage>
        <taxon>Eukaryota</taxon>
        <taxon>Fungi</taxon>
        <taxon>Dikarya</taxon>
        <taxon>Ascomycota</taxon>
        <taxon>Pezizomycotina</taxon>
        <taxon>Dothideomycetes</taxon>
        <taxon>Dothideomycetes incertae sedis</taxon>
        <taxon>Trypetheliales</taxon>
        <taxon>Trypetheliaceae</taxon>
        <taxon>Viridothelium</taxon>
    </lineage>
</organism>
<dbReference type="Proteomes" id="UP000800092">
    <property type="component" value="Unassembled WGS sequence"/>
</dbReference>